<accession>A0A0F9AL85</accession>
<feature type="non-terminal residue" evidence="1">
    <location>
        <position position="1"/>
    </location>
</feature>
<gene>
    <name evidence="1" type="ORF">LCGC14_2898870</name>
</gene>
<reference evidence="1" key="1">
    <citation type="journal article" date="2015" name="Nature">
        <title>Complex archaea that bridge the gap between prokaryotes and eukaryotes.</title>
        <authorList>
            <person name="Spang A."/>
            <person name="Saw J.H."/>
            <person name="Jorgensen S.L."/>
            <person name="Zaremba-Niedzwiedzka K."/>
            <person name="Martijn J."/>
            <person name="Lind A.E."/>
            <person name="van Eijk R."/>
            <person name="Schleper C."/>
            <person name="Guy L."/>
            <person name="Ettema T.J."/>
        </authorList>
    </citation>
    <scope>NUCLEOTIDE SEQUENCE</scope>
</reference>
<dbReference type="EMBL" id="LAZR01057008">
    <property type="protein sequence ID" value="KKK72936.1"/>
    <property type="molecule type" value="Genomic_DNA"/>
</dbReference>
<protein>
    <submittedName>
        <fullName evidence="1">Uncharacterized protein</fullName>
    </submittedName>
</protein>
<organism evidence="1">
    <name type="scientific">marine sediment metagenome</name>
    <dbReference type="NCBI Taxonomy" id="412755"/>
    <lineage>
        <taxon>unclassified sequences</taxon>
        <taxon>metagenomes</taxon>
        <taxon>ecological metagenomes</taxon>
    </lineage>
</organism>
<name>A0A0F9AL85_9ZZZZ</name>
<dbReference type="AlphaFoldDB" id="A0A0F9AL85"/>
<proteinExistence type="predicted"/>
<comment type="caution">
    <text evidence="1">The sequence shown here is derived from an EMBL/GenBank/DDBJ whole genome shotgun (WGS) entry which is preliminary data.</text>
</comment>
<sequence>IPDFPVQLIAVRTDRNNPPGKWHSGYEVPDVVPNQLPEGEGDFVNADPTVVQQERDGRMQTKAISFREVDFPFKKVKPQILKGMEIAMKRKLFDEIGVLPATSRCGDPVLVGRIKRQESGYSEPTMTFLIAWWIDTRDL</sequence>
<evidence type="ECO:0000313" key="1">
    <source>
        <dbReference type="EMBL" id="KKK72936.1"/>
    </source>
</evidence>